<dbReference type="Pfam" id="PF16415">
    <property type="entry name" value="CNOT1_CAF1_bind"/>
    <property type="match status" value="1"/>
</dbReference>
<gene>
    <name evidence="6" type="ORF">M896_121250</name>
</gene>
<evidence type="ECO:0000259" key="1">
    <source>
        <dbReference type="Pfam" id="PF12842"/>
    </source>
</evidence>
<dbReference type="GO" id="GO:0017148">
    <property type="term" value="P:negative regulation of translation"/>
    <property type="evidence" value="ECO:0007669"/>
    <property type="project" value="InterPro"/>
</dbReference>
<dbReference type="HOGENOM" id="CLU_004563_0_0_1"/>
<dbReference type="Proteomes" id="UP000031056">
    <property type="component" value="Unassembled WGS sequence"/>
</dbReference>
<dbReference type="GeneID" id="26262642"/>
<evidence type="ECO:0000259" key="3">
    <source>
        <dbReference type="Pfam" id="PF16417"/>
    </source>
</evidence>
<sequence>MEEGTQRHELKDVFERTDPKCLNKEFVNETIQRMRKTCVIEPVEIARAILYLADFPEKDWDLGGIVGSIKSNLEEMNWRDVYLCLAELKFGVWTHESLYLIIDCWMHVSGINTMPYEIFFSRWNDEKAQVNFLRLIIEGDERRVQLYSNVFFRRIVASDESRGHRFKNVVAYESMFNCVQLFECIGMLESVELIELIARKSPEWCVMGLGHIQPMFMKIFDDLVLGFARGAPNSFVLHILFKNHGSLMLQKAVMLQREGVAISKILDVFLENKMLPAVSELLEPVELCFDILVLSSVRDHLNLTIWLSNNLTTRRDEFVKLVVRYLGMKVARSREVDKMFPLTIEIFGTFMRITEQFMKILKPETVMIYNEFKQGLPQGLRMQKTRDMKVEEEASNFISQIINSQRGIESSISQIKEFLKEEGVNKELASKIFSALLENYSSLYKLPNSDLIAQLYGGLIKEEIFPKPYRRVAVEYIKGSLKYPENDREYSFGFKCLEVFLPQHSSILGEIEEIESVRSNLVKKELVLIDSEMHPTVGFDDVMRLVFKERCKMNGGVERIVDAIEERTKKAEFSKEWMNEMMNEYDVDEEQVVLAMIYEIGSKRRKVNDRMICEVVERMGNEFMMHFVKRMLEVMKILLDYRCEGEIEISKVAGEILGKQLLEKNRIVTLDQFDFKRFVVKSVECRRILFGVTFVSNFLKQGREGLVFRPWNPWMMGIFGLLCEVYSCTLRPVREEIRAMFEYFGVELSPKPFKSFGLRSKKYLAEYVVDEGDVVMRHVIFLALDLSVREISQPIIEKACSVAIKTGMELFKSVAVEKGNEYVLFRNMVVNLTRFLCFVSAQEPIKACISGNVSYFMKLCSLEFSTEKVFKIATENQEVCCELIQKAGVSRVSESINAYYNELVYSTGRQQHVWFELLQDPGHIENIVIKPVENGEYQEIKTHLVQLSKKIPYSKKNVIADEWHGLVGDDREAVFNRIVRSIDEYEDKDEECIRLCRYITGHLIKSGSKDDFLFECMEKMFKVSHKTQKEVIGWLIYSNDPRKFSVNLVSKFIEHNLINVVEYDQALSKIPSTETNLDFVINLLTSLITAEVHVCTVYDFICTLEMLAGHSDNGKVFDFFQRIGNFMMHIDGKGVPEYEEYVRISRFSAVPEQHLPEFMERVGYPEALDVRSAFKVSWDHFIRYNRIPTLYCYLKIDLLAVLVKSRLYECLKESLCVFVEAYRKRNYLFFKMYTRFVLKILDEIEENGVNRSLVYSFLEVLYPSKVPAFTSFFVEIVNHTYVQRYFECEDGLWIAMEVLRCGIYSGRLAHRINQAMGFLKTTGWVRTYSSYLSYSCPPEYPHLKNLINASRDRVIAAENQNSFFRLRTALQNKTSVKLTDLGIGKNLWMYLIDNLNEMDEISMMAVESIKFMMERKMHAEEILTMLWIRMKAGDVPEALLACYNEMQMFDSSRVFLRTLEGHGQ</sequence>
<feature type="domain" description="CCR4-NOT transcription complex subunit 1-like NOT1 connector" evidence="5">
    <location>
        <begin position="1024"/>
        <end position="1108"/>
    </location>
</feature>
<dbReference type="Pfam" id="PF25097">
    <property type="entry name" value="ARM_Cnot1"/>
    <property type="match status" value="1"/>
</dbReference>
<feature type="domain" description="CCR4-NOT transcription complex subunit 1 CAF1-binding" evidence="2">
    <location>
        <begin position="612"/>
        <end position="744"/>
    </location>
</feature>
<dbReference type="Gene3D" id="1.25.40.840">
    <property type="entry name" value="CCR4-NOT transcription complex subunit 1 TTP binding domain"/>
    <property type="match status" value="1"/>
</dbReference>
<dbReference type="GO" id="GO:0060090">
    <property type="term" value="F:molecular adaptor activity"/>
    <property type="evidence" value="ECO:0007669"/>
    <property type="project" value="TreeGrafter"/>
</dbReference>
<dbReference type="PANTHER" id="PTHR13162:SF8">
    <property type="entry name" value="CCR4-NOT TRANSCRIPTION COMPLEX SUBUNIT 1"/>
    <property type="match status" value="1"/>
</dbReference>
<dbReference type="STRING" id="1354746.A0A0B2UIN0"/>
<evidence type="ECO:0000313" key="6">
    <source>
        <dbReference type="EMBL" id="KHN68902.1"/>
    </source>
</evidence>
<proteinExistence type="predicted"/>
<dbReference type="OrthoDB" id="1933107at2759"/>
<organism evidence="6 7">
    <name type="scientific">Ordospora colligata OC4</name>
    <dbReference type="NCBI Taxonomy" id="1354746"/>
    <lineage>
        <taxon>Eukaryota</taxon>
        <taxon>Fungi</taxon>
        <taxon>Fungi incertae sedis</taxon>
        <taxon>Microsporidia</taxon>
        <taxon>Ordosporidae</taxon>
        <taxon>Ordospora</taxon>
    </lineage>
</organism>
<dbReference type="GO" id="GO:0000932">
    <property type="term" value="C:P-body"/>
    <property type="evidence" value="ECO:0007669"/>
    <property type="project" value="TreeGrafter"/>
</dbReference>
<dbReference type="EMBL" id="JOKQ01000012">
    <property type="protein sequence ID" value="KHN68902.1"/>
    <property type="molecule type" value="Genomic_DNA"/>
</dbReference>
<dbReference type="Pfam" id="PF16417">
    <property type="entry name" value="CNOT1_TTP_bind"/>
    <property type="match status" value="1"/>
</dbReference>
<dbReference type="InParanoid" id="A0A0B2UIN0"/>
<dbReference type="Pfam" id="PF16418">
    <property type="entry name" value="CNOT1_HEAT"/>
    <property type="match status" value="1"/>
</dbReference>
<dbReference type="CDD" id="cd20710">
    <property type="entry name" value="NOT1_connector"/>
    <property type="match status" value="1"/>
</dbReference>
<dbReference type="Pfam" id="PF12842">
    <property type="entry name" value="DUF3819"/>
    <property type="match status" value="1"/>
</dbReference>
<evidence type="ECO:0000259" key="5">
    <source>
        <dbReference type="Pfam" id="PF25097"/>
    </source>
</evidence>
<accession>A0A0B2UIN0</accession>
<dbReference type="InterPro" id="IPR040398">
    <property type="entry name" value="Not1"/>
</dbReference>
<dbReference type="Gene3D" id="1.25.40.180">
    <property type="match status" value="1"/>
</dbReference>
<feature type="domain" description="CCR4-NOT transcription complex subunit 1" evidence="1">
    <location>
        <begin position="776"/>
        <end position="898"/>
    </location>
</feature>
<evidence type="ECO:0000259" key="4">
    <source>
        <dbReference type="Pfam" id="PF16418"/>
    </source>
</evidence>
<name>A0A0B2UIN0_9MICR</name>
<dbReference type="InterPro" id="IPR038535">
    <property type="entry name" value="CNOT1_TTP_bind_sf"/>
</dbReference>
<dbReference type="InterPro" id="IPR032191">
    <property type="entry name" value="CNOT1_CAF1_bind"/>
</dbReference>
<evidence type="ECO:0000313" key="7">
    <source>
        <dbReference type="Proteomes" id="UP000031056"/>
    </source>
</evidence>
<reference evidence="6 7" key="1">
    <citation type="journal article" date="2014" name="MBio">
        <title>The Ordospora colligata genome; evolution of extreme reduction in microsporidia and host-to-parasite horizontal gene transfer.</title>
        <authorList>
            <person name="Pombert J.-F."/>
            <person name="Haag K.L."/>
            <person name="Beidas S."/>
            <person name="Ebert D."/>
            <person name="Keeling P.J."/>
        </authorList>
    </citation>
    <scope>NUCLEOTIDE SEQUENCE [LARGE SCALE GENOMIC DNA]</scope>
    <source>
        <strain evidence="6 7">OC4</strain>
    </source>
</reference>
<dbReference type="InterPro" id="IPR024557">
    <property type="entry name" value="CNOT1_dom_4"/>
</dbReference>
<evidence type="ECO:0000259" key="2">
    <source>
        <dbReference type="Pfam" id="PF16415"/>
    </source>
</evidence>
<keyword evidence="7" id="KW-1185">Reference proteome</keyword>
<dbReference type="VEuPathDB" id="MicrosporidiaDB:M896_121250"/>
<dbReference type="InterPro" id="IPR032194">
    <property type="entry name" value="CNOT1_HEAT"/>
</dbReference>
<dbReference type="RefSeq" id="XP_014562944.1">
    <property type="nucleotide sequence ID" value="XM_014707458.1"/>
</dbReference>
<dbReference type="GO" id="GO:0030015">
    <property type="term" value="C:CCR4-NOT core complex"/>
    <property type="evidence" value="ECO:0007669"/>
    <property type="project" value="InterPro"/>
</dbReference>
<dbReference type="InterPro" id="IPR055454">
    <property type="entry name" value="CNOT1-like_NOT1_connector"/>
</dbReference>
<feature type="domain" description="CCR4-NOT transcription complex subunit 1 HEAT repeat" evidence="4">
    <location>
        <begin position="218"/>
        <end position="352"/>
    </location>
</feature>
<comment type="caution">
    <text evidence="6">The sequence shown here is derived from an EMBL/GenBank/DDBJ whole genome shotgun (WGS) entry which is preliminary data.</text>
</comment>
<protein>
    <submittedName>
        <fullName evidence="6">Putative negative regulator of transcription</fullName>
    </submittedName>
</protein>
<dbReference type="InterPro" id="IPR032193">
    <property type="entry name" value="CNOT1_TTP_bind"/>
</dbReference>
<dbReference type="GO" id="GO:0000288">
    <property type="term" value="P:nuclear-transcribed mRNA catabolic process, deadenylation-dependent decay"/>
    <property type="evidence" value="ECO:0007669"/>
    <property type="project" value="TreeGrafter"/>
</dbReference>
<feature type="domain" description="CCR4-NOT transcription complex subunit 1 TTP binding" evidence="3">
    <location>
        <begin position="382"/>
        <end position="500"/>
    </location>
</feature>
<dbReference type="PANTHER" id="PTHR13162">
    <property type="entry name" value="CCR4-NOT TRANSCRIPTION COMPLEX"/>
    <property type="match status" value="1"/>
</dbReference>